<proteinExistence type="predicted"/>
<dbReference type="InterPro" id="IPR052533">
    <property type="entry name" value="WalJ/YycJ-like"/>
</dbReference>
<dbReference type="Proteomes" id="UP000886100">
    <property type="component" value="Unassembled WGS sequence"/>
</dbReference>
<name>A0A7C5MU53_9GAMM</name>
<organism evidence="2">
    <name type="scientific">Thiolapillus brandeum</name>
    <dbReference type="NCBI Taxonomy" id="1076588"/>
    <lineage>
        <taxon>Bacteria</taxon>
        <taxon>Pseudomonadati</taxon>
        <taxon>Pseudomonadota</taxon>
        <taxon>Gammaproteobacteria</taxon>
        <taxon>Chromatiales</taxon>
        <taxon>Sedimenticolaceae</taxon>
        <taxon>Thiolapillus</taxon>
    </lineage>
</organism>
<accession>A0A7C5MU53</accession>
<protein>
    <submittedName>
        <fullName evidence="2">MBL fold metallo-hydrolase</fullName>
    </submittedName>
</protein>
<dbReference type="EMBL" id="DROM01000021">
    <property type="protein sequence ID" value="HHH12658.1"/>
    <property type="molecule type" value="Genomic_DNA"/>
</dbReference>
<feature type="non-terminal residue" evidence="2">
    <location>
        <position position="134"/>
    </location>
</feature>
<dbReference type="InterPro" id="IPR036866">
    <property type="entry name" value="RibonucZ/Hydroxyglut_hydro"/>
</dbReference>
<dbReference type="AlphaFoldDB" id="A0A7C5MU53"/>
<dbReference type="SUPFAM" id="SSF56281">
    <property type="entry name" value="Metallo-hydrolase/oxidoreductase"/>
    <property type="match status" value="1"/>
</dbReference>
<dbReference type="Pfam" id="PF00753">
    <property type="entry name" value="Lactamase_B"/>
    <property type="match status" value="1"/>
</dbReference>
<feature type="domain" description="Metallo-beta-lactamase" evidence="1">
    <location>
        <begin position="11"/>
        <end position="83"/>
    </location>
</feature>
<evidence type="ECO:0000313" key="2">
    <source>
        <dbReference type="EMBL" id="HHH12658.1"/>
    </source>
</evidence>
<dbReference type="PANTHER" id="PTHR47619">
    <property type="entry name" value="METALLO-HYDROLASE YYCJ-RELATED"/>
    <property type="match status" value="1"/>
</dbReference>
<gene>
    <name evidence="2" type="ORF">ENJ98_00315</name>
</gene>
<dbReference type="Gene3D" id="3.60.15.10">
    <property type="entry name" value="Ribonuclease Z/Hydroxyacylglutathione hydrolase-like"/>
    <property type="match status" value="1"/>
</dbReference>
<reference evidence="2" key="1">
    <citation type="journal article" date="2020" name="mSystems">
        <title>Genome- and Community-Level Interaction Insights into Carbon Utilization and Element Cycling Functions of Hydrothermarchaeota in Hydrothermal Sediment.</title>
        <authorList>
            <person name="Zhou Z."/>
            <person name="Liu Y."/>
            <person name="Xu W."/>
            <person name="Pan J."/>
            <person name="Luo Z.H."/>
            <person name="Li M."/>
        </authorList>
    </citation>
    <scope>NUCLEOTIDE SEQUENCE [LARGE SCALE GENOMIC DNA]</scope>
    <source>
        <strain evidence="2">HyVt-535</strain>
    </source>
</reference>
<comment type="caution">
    <text evidence="2">The sequence shown here is derived from an EMBL/GenBank/DDBJ whole genome shotgun (WGS) entry which is preliminary data.</text>
</comment>
<sequence>MRFASLGSGSRGNATLVQAGGTCLLVDCGYSVREFEARCAELEVEPDAIDALLVTHEHGDHLKGVGALARKYRLPVWMTHGTFRSGRCGDIPELHLFGTHASSFRIGGIEVAPYAVPHDAREPSQFVFSHEDRR</sequence>
<evidence type="ECO:0000259" key="1">
    <source>
        <dbReference type="Pfam" id="PF00753"/>
    </source>
</evidence>
<dbReference type="InterPro" id="IPR001279">
    <property type="entry name" value="Metallo-B-lactamas"/>
</dbReference>
<dbReference type="PANTHER" id="PTHR47619:SF1">
    <property type="entry name" value="EXODEOXYRIBONUCLEASE WALJ"/>
    <property type="match status" value="1"/>
</dbReference>